<accession>A0ABS6DUQ4</accession>
<gene>
    <name evidence="2" type="ORF">KQI20_03415</name>
</gene>
<keyword evidence="3" id="KW-1185">Reference proteome</keyword>
<organism evidence="2 3">
    <name type="scientific">Intestinibacter bartlettii</name>
    <dbReference type="NCBI Taxonomy" id="261299"/>
    <lineage>
        <taxon>Bacteria</taxon>
        <taxon>Bacillati</taxon>
        <taxon>Bacillota</taxon>
        <taxon>Clostridia</taxon>
        <taxon>Peptostreptococcales</taxon>
        <taxon>Peptostreptococcaceae</taxon>
        <taxon>Intestinibacter</taxon>
    </lineage>
</organism>
<sequence length="88" mass="10281">MKGLLHKVLKLLSTVEDSFYNFLLDKSEIKPKQQDNTTSNSDENKNAEAYTYTNKYSSSEDKFSNKVIDDAYASYNVSLWDEEDYYIK</sequence>
<name>A0ABS6DUQ4_9FIRM</name>
<dbReference type="EMBL" id="JAHLOQ010000005">
    <property type="protein sequence ID" value="MBU5335480.1"/>
    <property type="molecule type" value="Genomic_DNA"/>
</dbReference>
<dbReference type="Proteomes" id="UP001196301">
    <property type="component" value="Unassembled WGS sequence"/>
</dbReference>
<protein>
    <submittedName>
        <fullName evidence="2">Uncharacterized protein</fullName>
    </submittedName>
</protein>
<proteinExistence type="predicted"/>
<feature type="region of interest" description="Disordered" evidence="1">
    <location>
        <begin position="31"/>
        <end position="58"/>
    </location>
</feature>
<evidence type="ECO:0000313" key="3">
    <source>
        <dbReference type="Proteomes" id="UP001196301"/>
    </source>
</evidence>
<evidence type="ECO:0000256" key="1">
    <source>
        <dbReference type="SAM" id="MobiDB-lite"/>
    </source>
</evidence>
<comment type="caution">
    <text evidence="2">The sequence shown here is derived from an EMBL/GenBank/DDBJ whole genome shotgun (WGS) entry which is preliminary data.</text>
</comment>
<evidence type="ECO:0000313" key="2">
    <source>
        <dbReference type="EMBL" id="MBU5335480.1"/>
    </source>
</evidence>
<reference evidence="2 3" key="1">
    <citation type="submission" date="2021-06" db="EMBL/GenBank/DDBJ databases">
        <authorList>
            <person name="Sun Q."/>
            <person name="Li D."/>
        </authorList>
    </citation>
    <scope>NUCLEOTIDE SEQUENCE [LARGE SCALE GENOMIC DNA]</scope>
    <source>
        <strain evidence="2 3">N19</strain>
    </source>
</reference>
<dbReference type="RefSeq" id="WP_216568614.1">
    <property type="nucleotide sequence ID" value="NZ_JAHLOQ010000005.1"/>
</dbReference>